<comment type="catalytic activity">
    <reaction evidence="4">
        <text>hydrogencarbonate + H(+) = CO2 + H2O</text>
        <dbReference type="Rhea" id="RHEA:10748"/>
        <dbReference type="ChEBI" id="CHEBI:15377"/>
        <dbReference type="ChEBI" id="CHEBI:15378"/>
        <dbReference type="ChEBI" id="CHEBI:16526"/>
        <dbReference type="ChEBI" id="CHEBI:17544"/>
        <dbReference type="EC" id="4.2.1.1"/>
    </reaction>
</comment>
<dbReference type="SUPFAM" id="SSF51069">
    <property type="entry name" value="Carbonic anhydrase"/>
    <property type="match status" value="1"/>
</dbReference>
<evidence type="ECO:0000256" key="3">
    <source>
        <dbReference type="ARBA" id="ARBA00006365"/>
    </source>
</evidence>
<proteinExistence type="inferred from homology"/>
<dbReference type="GO" id="GO:0008270">
    <property type="term" value="F:zinc ion binding"/>
    <property type="evidence" value="ECO:0007669"/>
    <property type="project" value="InterPro"/>
</dbReference>
<dbReference type="InterPro" id="IPR001148">
    <property type="entry name" value="CA_dom"/>
</dbReference>
<evidence type="ECO:0000256" key="2">
    <source>
        <dbReference type="ARBA" id="ARBA00004470"/>
    </source>
</evidence>
<comment type="similarity">
    <text evidence="3">Belongs to the alpha-class carbonic anhydrase family.</text>
</comment>
<dbReference type="Gene3D" id="3.10.200.10">
    <property type="entry name" value="Alpha carbonic anhydrase"/>
    <property type="match status" value="2"/>
</dbReference>
<gene>
    <name evidence="7" type="ORF">VITISV_006907</name>
</gene>
<dbReference type="CDD" id="cd03124">
    <property type="entry name" value="alpha_CA_prokaryotic_like"/>
    <property type="match status" value="1"/>
</dbReference>
<dbReference type="EMBL" id="AM466562">
    <property type="protein sequence ID" value="CAN60024.1"/>
    <property type="molecule type" value="Genomic_DNA"/>
</dbReference>
<feature type="signal peptide" evidence="5">
    <location>
        <begin position="1"/>
        <end position="26"/>
    </location>
</feature>
<evidence type="ECO:0000256" key="5">
    <source>
        <dbReference type="SAM" id="SignalP"/>
    </source>
</evidence>
<accession>A5BPG6</accession>
<dbReference type="InterPro" id="IPR036398">
    <property type="entry name" value="CA_dom_sf"/>
</dbReference>
<comment type="function">
    <text evidence="1">Reversible hydration of carbon dioxide.</text>
</comment>
<dbReference type="ExpressionAtlas" id="A5BPG6">
    <property type="expression patterns" value="baseline and differential"/>
</dbReference>
<dbReference type="InterPro" id="IPR041891">
    <property type="entry name" value="Alpha_CA_prokaryot-like"/>
</dbReference>
<dbReference type="Pfam" id="PF00194">
    <property type="entry name" value="Carb_anhydrase"/>
    <property type="match status" value="1"/>
</dbReference>
<evidence type="ECO:0000313" key="7">
    <source>
        <dbReference type="EMBL" id="CAN60024.1"/>
    </source>
</evidence>
<dbReference type="InterPro" id="IPR023561">
    <property type="entry name" value="Carbonic_anhydrase_a-class"/>
</dbReference>
<sequence>MEKLMTHILLCSFFIVLVLHACPAISQEVEDEKEFDYEKGSDKGPDKWGEIHEEWSTCKHGNMQSPIDLLHERVQVVSHLGRLQRSYKPSQATLKNRGHDMKLSWEGDAGSIQINGTKFDLELHMLHETPSGKTAVVGIMYKIGRADSFLSTLTDHLEALSDSSDQERDVGVVDPRHIKIGSRKYYRYMGSLTTPPCTEDVIWTIVNKVRTVTREQVNLLRVAVHDDINIHVIVLFPCD</sequence>
<dbReference type="SMART" id="SM01057">
    <property type="entry name" value="Carb_anhydrase"/>
    <property type="match status" value="1"/>
</dbReference>
<reference evidence="7" key="1">
    <citation type="journal article" date="2007" name="PLoS ONE">
        <title>The first genome sequence of an elite grapevine cultivar (Pinot noir Vitis vinifera L.): coping with a highly heterozygous genome.</title>
        <authorList>
            <person name="Velasco R."/>
            <person name="Zharkikh A."/>
            <person name="Troggio M."/>
            <person name="Cartwright D.A."/>
            <person name="Cestaro A."/>
            <person name="Pruss D."/>
            <person name="Pindo M."/>
            <person name="FitzGerald L.M."/>
            <person name="Vezzulli S."/>
            <person name="Reid J."/>
            <person name="Malacarne G."/>
            <person name="Iliev D."/>
            <person name="Coppola G."/>
            <person name="Wardell B."/>
            <person name="Micheletti D."/>
            <person name="Macalma T."/>
            <person name="Facci M."/>
            <person name="Mitchell J.T."/>
            <person name="Perazzolli M."/>
            <person name="Eldredge G."/>
            <person name="Gatto P."/>
            <person name="Oyzerski R."/>
            <person name="Moretto M."/>
            <person name="Gutin N."/>
            <person name="Stefanini M."/>
            <person name="Chen Y."/>
            <person name="Segala C."/>
            <person name="Davenport C."/>
            <person name="Dematte L."/>
            <person name="Mraz A."/>
            <person name="Battilana J."/>
            <person name="Stormo K."/>
            <person name="Costa F."/>
            <person name="Tao Q."/>
            <person name="Si-Ammour A."/>
            <person name="Harkins T."/>
            <person name="Lackey A."/>
            <person name="Perbost C."/>
            <person name="Taillon B."/>
            <person name="Stella A."/>
            <person name="Solovyev V."/>
            <person name="Fawcett J.A."/>
            <person name="Sterck L."/>
            <person name="Vandepoele K."/>
            <person name="Grando S.M."/>
            <person name="Toppo S."/>
            <person name="Moser C."/>
            <person name="Lanchbury J."/>
            <person name="Bogden R."/>
            <person name="Skolnick M."/>
            <person name="Sgaramella V."/>
            <person name="Bhatnagar S.K."/>
            <person name="Fontana P."/>
            <person name="Gutin A."/>
            <person name="Van de Peer Y."/>
            <person name="Salamini F."/>
            <person name="Viola R."/>
        </authorList>
    </citation>
    <scope>NUCLEOTIDE SEQUENCE</scope>
</reference>
<name>A5BPG6_VITVI</name>
<dbReference type="AlphaFoldDB" id="A5BPG6"/>
<dbReference type="PROSITE" id="PS51144">
    <property type="entry name" value="ALPHA_CA_2"/>
    <property type="match status" value="1"/>
</dbReference>
<dbReference type="GO" id="GO:0009570">
    <property type="term" value="C:chloroplast stroma"/>
    <property type="evidence" value="ECO:0007669"/>
    <property type="project" value="UniProtKB-SubCell"/>
</dbReference>
<evidence type="ECO:0000256" key="1">
    <source>
        <dbReference type="ARBA" id="ARBA00002904"/>
    </source>
</evidence>
<feature type="domain" description="Alpha-carbonic anhydrase" evidence="6">
    <location>
        <begin position="33"/>
        <end position="239"/>
    </location>
</feature>
<evidence type="ECO:0000256" key="4">
    <source>
        <dbReference type="ARBA" id="ARBA00048348"/>
    </source>
</evidence>
<dbReference type="PANTHER" id="PTHR18952:SF208">
    <property type="entry name" value="CARBONIC ANHYDRASE XA-RELATED"/>
    <property type="match status" value="1"/>
</dbReference>
<dbReference type="PANTHER" id="PTHR18952">
    <property type="entry name" value="CARBONIC ANHYDRASE"/>
    <property type="match status" value="1"/>
</dbReference>
<protein>
    <recommendedName>
        <fullName evidence="6">Alpha-carbonic anhydrase domain-containing protein</fullName>
    </recommendedName>
</protein>
<dbReference type="GO" id="GO:0004089">
    <property type="term" value="F:carbonate dehydratase activity"/>
    <property type="evidence" value="ECO:0007669"/>
    <property type="project" value="UniProtKB-EC"/>
</dbReference>
<keyword evidence="5" id="KW-0732">Signal</keyword>
<evidence type="ECO:0000259" key="6">
    <source>
        <dbReference type="PROSITE" id="PS51144"/>
    </source>
</evidence>
<feature type="chain" id="PRO_5002678644" description="Alpha-carbonic anhydrase domain-containing protein" evidence="5">
    <location>
        <begin position="27"/>
        <end position="239"/>
    </location>
</feature>
<organism evidence="7">
    <name type="scientific">Vitis vinifera</name>
    <name type="common">Grape</name>
    <dbReference type="NCBI Taxonomy" id="29760"/>
    <lineage>
        <taxon>Eukaryota</taxon>
        <taxon>Viridiplantae</taxon>
        <taxon>Streptophyta</taxon>
        <taxon>Embryophyta</taxon>
        <taxon>Tracheophyta</taxon>
        <taxon>Spermatophyta</taxon>
        <taxon>Magnoliopsida</taxon>
        <taxon>eudicotyledons</taxon>
        <taxon>Gunneridae</taxon>
        <taxon>Pentapetalae</taxon>
        <taxon>rosids</taxon>
        <taxon>Vitales</taxon>
        <taxon>Vitaceae</taxon>
        <taxon>Viteae</taxon>
        <taxon>Vitis</taxon>
    </lineage>
</organism>
<comment type="subcellular location">
    <subcellularLocation>
        <location evidence="2">Plastid</location>
        <location evidence="2">Chloroplast stroma</location>
    </subcellularLocation>
</comment>